<protein>
    <recommendedName>
        <fullName evidence="1">ATP-grasp domain-containing protein</fullName>
    </recommendedName>
</protein>
<gene>
    <name evidence="2" type="ORF">B2A_07342</name>
</gene>
<dbReference type="Gene3D" id="3.30.470.20">
    <property type="entry name" value="ATP-grasp fold, B domain"/>
    <property type="match status" value="1"/>
</dbReference>
<evidence type="ECO:0000259" key="1">
    <source>
        <dbReference type="PROSITE" id="PS50975"/>
    </source>
</evidence>
<sequence length="180" mass="19590">LPDILERVVSSLEWHGALSLDMILSESGPVVIDVNPRLVEPANAFFSGVDLVGAMLELTASDKTQVQPVSRLGVRSHQSLLAILGTAAQTGSRRAILREAMDAFLFARAVLQIKRGTDPDCRRCNRSRSGVGCAVGNDPPSRTLAEVPCGDRWQLFTYGAGLEGYPHLRWFLIGLPRLQP</sequence>
<reference evidence="2" key="1">
    <citation type="submission" date="2013-08" db="EMBL/GenBank/DDBJ databases">
        <authorList>
            <person name="Mendez C."/>
            <person name="Richter M."/>
            <person name="Ferrer M."/>
            <person name="Sanchez J."/>
        </authorList>
    </citation>
    <scope>NUCLEOTIDE SEQUENCE</scope>
</reference>
<dbReference type="InterPro" id="IPR003806">
    <property type="entry name" value="ATP-grasp_PylC-type"/>
</dbReference>
<dbReference type="GO" id="GO:0046872">
    <property type="term" value="F:metal ion binding"/>
    <property type="evidence" value="ECO:0007669"/>
    <property type="project" value="InterPro"/>
</dbReference>
<comment type="caution">
    <text evidence="2">The sequence shown here is derived from an EMBL/GenBank/DDBJ whole genome shotgun (WGS) entry which is preliminary data.</text>
</comment>
<proteinExistence type="predicted"/>
<evidence type="ECO:0000313" key="2">
    <source>
        <dbReference type="EMBL" id="EQD50324.1"/>
    </source>
</evidence>
<dbReference type="PROSITE" id="PS50975">
    <property type="entry name" value="ATP_GRASP"/>
    <property type="match status" value="1"/>
</dbReference>
<dbReference type="AlphaFoldDB" id="T1BBE2"/>
<dbReference type="EMBL" id="AUZZ01005251">
    <property type="protein sequence ID" value="EQD50324.1"/>
    <property type="molecule type" value="Genomic_DNA"/>
</dbReference>
<dbReference type="InterPro" id="IPR011761">
    <property type="entry name" value="ATP-grasp"/>
</dbReference>
<name>T1BBE2_9ZZZZ</name>
<dbReference type="GO" id="GO:0005524">
    <property type="term" value="F:ATP binding"/>
    <property type="evidence" value="ECO:0007669"/>
    <property type="project" value="InterPro"/>
</dbReference>
<dbReference type="Pfam" id="PF02655">
    <property type="entry name" value="ATP-grasp_3"/>
    <property type="match status" value="1"/>
</dbReference>
<accession>T1BBE2</accession>
<organism evidence="2">
    <name type="scientific">mine drainage metagenome</name>
    <dbReference type="NCBI Taxonomy" id="410659"/>
    <lineage>
        <taxon>unclassified sequences</taxon>
        <taxon>metagenomes</taxon>
        <taxon>ecological metagenomes</taxon>
    </lineage>
</organism>
<feature type="domain" description="ATP-grasp" evidence="1">
    <location>
        <begin position="3"/>
        <end position="60"/>
    </location>
</feature>
<reference evidence="2" key="2">
    <citation type="journal article" date="2014" name="ISME J.">
        <title>Microbial stratification in low pH oxic and suboxic macroscopic growths along an acid mine drainage.</title>
        <authorList>
            <person name="Mendez-Garcia C."/>
            <person name="Mesa V."/>
            <person name="Sprenger R.R."/>
            <person name="Richter M."/>
            <person name="Diez M.S."/>
            <person name="Solano J."/>
            <person name="Bargiela R."/>
            <person name="Golyshina O.V."/>
            <person name="Manteca A."/>
            <person name="Ramos J.L."/>
            <person name="Gallego J.R."/>
            <person name="Llorente I."/>
            <person name="Martins Dos Santos V.A."/>
            <person name="Jensen O.N."/>
            <person name="Pelaez A.I."/>
            <person name="Sanchez J."/>
            <person name="Ferrer M."/>
        </authorList>
    </citation>
    <scope>NUCLEOTIDE SEQUENCE</scope>
</reference>
<feature type="non-terminal residue" evidence="2">
    <location>
        <position position="1"/>
    </location>
</feature>
<dbReference type="SUPFAM" id="SSF56059">
    <property type="entry name" value="Glutathione synthetase ATP-binding domain-like"/>
    <property type="match status" value="1"/>
</dbReference>